<dbReference type="Pfam" id="PF00196">
    <property type="entry name" value="GerE"/>
    <property type="match status" value="1"/>
</dbReference>
<keyword evidence="2" id="KW-0238">DNA-binding</keyword>
<evidence type="ECO:0000256" key="2">
    <source>
        <dbReference type="ARBA" id="ARBA00023125"/>
    </source>
</evidence>
<organism evidence="5">
    <name type="scientific">Leptolyngbya sp. NK1-12</name>
    <dbReference type="NCBI Taxonomy" id="2547451"/>
    <lineage>
        <taxon>Bacteria</taxon>
        <taxon>Bacillati</taxon>
        <taxon>Cyanobacteriota</taxon>
        <taxon>Cyanophyceae</taxon>
        <taxon>Leptolyngbyales</taxon>
        <taxon>Leptolyngbyaceae</taxon>
        <taxon>Leptolyngbya group</taxon>
        <taxon>Leptolyngbya</taxon>
    </lineage>
</organism>
<feature type="domain" description="HTH luxR-type" evidence="4">
    <location>
        <begin position="87"/>
        <end position="152"/>
    </location>
</feature>
<dbReference type="InterPro" id="IPR000792">
    <property type="entry name" value="Tscrpt_reg_LuxR_C"/>
</dbReference>
<proteinExistence type="predicted"/>
<dbReference type="AlphaFoldDB" id="A0AA97AJC0"/>
<dbReference type="GO" id="GO:0003677">
    <property type="term" value="F:DNA binding"/>
    <property type="evidence" value="ECO:0007669"/>
    <property type="project" value="UniProtKB-KW"/>
</dbReference>
<evidence type="ECO:0000313" key="5">
    <source>
        <dbReference type="EMBL" id="WNZ26474.1"/>
    </source>
</evidence>
<gene>
    <name evidence="5" type="ORF">HJG54_06995</name>
</gene>
<dbReference type="SUPFAM" id="SSF46894">
    <property type="entry name" value="C-terminal effector domain of the bipartite response regulators"/>
    <property type="match status" value="1"/>
</dbReference>
<dbReference type="InterPro" id="IPR036388">
    <property type="entry name" value="WH-like_DNA-bd_sf"/>
</dbReference>
<dbReference type="PRINTS" id="PR00038">
    <property type="entry name" value="HTHLUXR"/>
</dbReference>
<dbReference type="PANTHER" id="PTHR44688:SF16">
    <property type="entry name" value="DNA-BINDING TRANSCRIPTIONAL ACTIVATOR DEVR_DOSR"/>
    <property type="match status" value="1"/>
</dbReference>
<dbReference type="InterPro" id="IPR016032">
    <property type="entry name" value="Sig_transdc_resp-reg_C-effctor"/>
</dbReference>
<dbReference type="CDD" id="cd06170">
    <property type="entry name" value="LuxR_C_like"/>
    <property type="match status" value="1"/>
</dbReference>
<protein>
    <submittedName>
        <fullName evidence="5">LuxR family transcriptional regulator</fullName>
    </submittedName>
</protein>
<dbReference type="Gene3D" id="1.10.10.10">
    <property type="entry name" value="Winged helix-like DNA-binding domain superfamily/Winged helix DNA-binding domain"/>
    <property type="match status" value="1"/>
</dbReference>
<reference evidence="5" key="1">
    <citation type="submission" date="2020-05" db="EMBL/GenBank/DDBJ databases">
        <authorList>
            <person name="Zhu T."/>
            <person name="Keshari N."/>
            <person name="Lu X."/>
        </authorList>
    </citation>
    <scope>NUCLEOTIDE SEQUENCE</scope>
    <source>
        <strain evidence="5">NK1-12</strain>
    </source>
</reference>
<dbReference type="SMART" id="SM00421">
    <property type="entry name" value="HTH_LUXR"/>
    <property type="match status" value="1"/>
</dbReference>
<dbReference type="PROSITE" id="PS00622">
    <property type="entry name" value="HTH_LUXR_1"/>
    <property type="match status" value="1"/>
</dbReference>
<sequence>MTQKAWELLTRYFHDTWSPSFHLPELLQHWVNYQISLFNCDDVTQLRAPLQIEQEKTCLILRLSCDRSQAQCFLLLEEQPSSRFSPKVLEMLGLTKREAEVLFWGANDKSTKEIASILGCREKTVEKHFEHIYEKLGVQTRMAATMKALTTLGLINPINSNL</sequence>
<keyword evidence="1" id="KW-0805">Transcription regulation</keyword>
<name>A0AA97AJC0_9CYAN</name>
<keyword evidence="3" id="KW-0804">Transcription</keyword>
<evidence type="ECO:0000256" key="1">
    <source>
        <dbReference type="ARBA" id="ARBA00023015"/>
    </source>
</evidence>
<dbReference type="EMBL" id="CP053586">
    <property type="protein sequence ID" value="WNZ26474.1"/>
    <property type="molecule type" value="Genomic_DNA"/>
</dbReference>
<dbReference type="PROSITE" id="PS50043">
    <property type="entry name" value="HTH_LUXR_2"/>
    <property type="match status" value="1"/>
</dbReference>
<evidence type="ECO:0000259" key="4">
    <source>
        <dbReference type="PROSITE" id="PS50043"/>
    </source>
</evidence>
<dbReference type="PANTHER" id="PTHR44688">
    <property type="entry name" value="DNA-BINDING TRANSCRIPTIONAL ACTIVATOR DEVR_DOSR"/>
    <property type="match status" value="1"/>
</dbReference>
<evidence type="ECO:0000256" key="3">
    <source>
        <dbReference type="ARBA" id="ARBA00023163"/>
    </source>
</evidence>
<accession>A0AA97AJC0</accession>
<dbReference type="GO" id="GO:0006355">
    <property type="term" value="P:regulation of DNA-templated transcription"/>
    <property type="evidence" value="ECO:0007669"/>
    <property type="project" value="InterPro"/>
</dbReference>